<dbReference type="InterPro" id="IPR036291">
    <property type="entry name" value="NAD(P)-bd_dom_sf"/>
</dbReference>
<dbReference type="KEGG" id="nhu:H0264_21870"/>
<evidence type="ECO:0000313" key="5">
    <source>
        <dbReference type="EMBL" id="QLY28049.1"/>
    </source>
</evidence>
<evidence type="ECO:0000256" key="1">
    <source>
        <dbReference type="ARBA" id="ARBA00006484"/>
    </source>
</evidence>
<evidence type="ECO:0000313" key="6">
    <source>
        <dbReference type="Proteomes" id="UP000515512"/>
    </source>
</evidence>
<gene>
    <name evidence="5" type="ORF">H0264_21870</name>
</gene>
<feature type="domain" description="Ketoreductase" evidence="4">
    <location>
        <begin position="9"/>
        <end position="194"/>
    </location>
</feature>
<dbReference type="FunFam" id="3.40.50.720:FF:000084">
    <property type="entry name" value="Short-chain dehydrogenase reductase"/>
    <property type="match status" value="1"/>
</dbReference>
<dbReference type="Proteomes" id="UP000515512">
    <property type="component" value="Chromosome"/>
</dbReference>
<sequence>MSGLSLPGRVVAVTGGARGIGRATAEAFARAGAKVAIGDIDAALAARTATELNSATAGEIIGLPLDVTDSDSFAEFLDATERHLGALDVLVNNAGIMPIGEFVDETPEMTDRQIDINVRGVTTGSRLAMQRFTARGRGNLVNIASLAGATGEPGLATYCGTKHFVIGFTESLWREQHSRGIGVTMVLPGFINTELASGTEVPRWARKLSMREPEDVAAGIVAAVRADARTITVPSSLGLLLKSTQLLPGRLRYAAVNALGWGDVFTTPDHQLRAAYHRRLTGEK</sequence>
<evidence type="ECO:0000256" key="3">
    <source>
        <dbReference type="RuleBase" id="RU000363"/>
    </source>
</evidence>
<accession>A0A7D6ZT68</accession>
<name>A0A7D6ZT68_9NOCA</name>
<organism evidence="5 6">
    <name type="scientific">Nocardia huaxiensis</name>
    <dbReference type="NCBI Taxonomy" id="2755382"/>
    <lineage>
        <taxon>Bacteria</taxon>
        <taxon>Bacillati</taxon>
        <taxon>Actinomycetota</taxon>
        <taxon>Actinomycetes</taxon>
        <taxon>Mycobacteriales</taxon>
        <taxon>Nocardiaceae</taxon>
        <taxon>Nocardia</taxon>
    </lineage>
</organism>
<keyword evidence="6" id="KW-1185">Reference proteome</keyword>
<reference evidence="5 6" key="1">
    <citation type="submission" date="2020-07" db="EMBL/GenBank/DDBJ databases">
        <authorList>
            <person name="Zhuang K."/>
            <person name="Ran Y."/>
        </authorList>
    </citation>
    <scope>NUCLEOTIDE SEQUENCE [LARGE SCALE GENOMIC DNA]</scope>
    <source>
        <strain evidence="5 6">WCH-YHL-001</strain>
    </source>
</reference>
<dbReference type="PANTHER" id="PTHR24322">
    <property type="entry name" value="PKSB"/>
    <property type="match status" value="1"/>
</dbReference>
<dbReference type="RefSeq" id="WP_181579257.1">
    <property type="nucleotide sequence ID" value="NZ_CP059399.1"/>
</dbReference>
<dbReference type="Gene3D" id="3.40.50.720">
    <property type="entry name" value="NAD(P)-binding Rossmann-like Domain"/>
    <property type="match status" value="1"/>
</dbReference>
<dbReference type="EMBL" id="CP059399">
    <property type="protein sequence ID" value="QLY28049.1"/>
    <property type="molecule type" value="Genomic_DNA"/>
</dbReference>
<evidence type="ECO:0000259" key="4">
    <source>
        <dbReference type="SMART" id="SM00822"/>
    </source>
</evidence>
<dbReference type="Pfam" id="PF00106">
    <property type="entry name" value="adh_short"/>
    <property type="match status" value="1"/>
</dbReference>
<protein>
    <submittedName>
        <fullName evidence="5">SDR family oxidoreductase</fullName>
    </submittedName>
</protein>
<dbReference type="SMART" id="SM00822">
    <property type="entry name" value="PKS_KR"/>
    <property type="match status" value="1"/>
</dbReference>
<evidence type="ECO:0000256" key="2">
    <source>
        <dbReference type="ARBA" id="ARBA00023002"/>
    </source>
</evidence>
<keyword evidence="2" id="KW-0560">Oxidoreductase</keyword>
<dbReference type="CDD" id="cd05233">
    <property type="entry name" value="SDR_c"/>
    <property type="match status" value="1"/>
</dbReference>
<dbReference type="PRINTS" id="PR00081">
    <property type="entry name" value="GDHRDH"/>
</dbReference>
<dbReference type="InterPro" id="IPR057326">
    <property type="entry name" value="KR_dom"/>
</dbReference>
<dbReference type="PANTHER" id="PTHR24322:SF736">
    <property type="entry name" value="RETINOL DEHYDROGENASE 10"/>
    <property type="match status" value="1"/>
</dbReference>
<dbReference type="AlphaFoldDB" id="A0A7D6ZT68"/>
<dbReference type="GO" id="GO:0016616">
    <property type="term" value="F:oxidoreductase activity, acting on the CH-OH group of donors, NAD or NADP as acceptor"/>
    <property type="evidence" value="ECO:0007669"/>
    <property type="project" value="TreeGrafter"/>
</dbReference>
<dbReference type="NCBIfam" id="NF005878">
    <property type="entry name" value="PRK07825.1"/>
    <property type="match status" value="1"/>
</dbReference>
<dbReference type="InterPro" id="IPR002347">
    <property type="entry name" value="SDR_fam"/>
</dbReference>
<dbReference type="PRINTS" id="PR00080">
    <property type="entry name" value="SDRFAMILY"/>
</dbReference>
<proteinExistence type="inferred from homology"/>
<dbReference type="SUPFAM" id="SSF51735">
    <property type="entry name" value="NAD(P)-binding Rossmann-fold domains"/>
    <property type="match status" value="1"/>
</dbReference>
<comment type="similarity">
    <text evidence="1 3">Belongs to the short-chain dehydrogenases/reductases (SDR) family.</text>
</comment>